<dbReference type="InterPro" id="IPR029044">
    <property type="entry name" value="Nucleotide-diphossugar_trans"/>
</dbReference>
<dbReference type="EMBL" id="CP028102">
    <property type="protein sequence ID" value="AVQ18141.1"/>
    <property type="molecule type" value="Genomic_DNA"/>
</dbReference>
<dbReference type="Pfam" id="PF00535">
    <property type="entry name" value="Glycos_transf_2"/>
    <property type="match status" value="1"/>
</dbReference>
<proteinExistence type="predicted"/>
<feature type="domain" description="Glycosyltransferase 2-like" evidence="1">
    <location>
        <begin position="7"/>
        <end position="158"/>
    </location>
</feature>
<dbReference type="CDD" id="cd00761">
    <property type="entry name" value="Glyco_tranf_GTA_type"/>
    <property type="match status" value="1"/>
</dbReference>
<reference evidence="3" key="1">
    <citation type="journal article" date="2018" name="MSphere">
        <title>Fusobacterium Genomics Using MinION and Illumina Sequencing Enables Genome Completion and Correction.</title>
        <authorList>
            <person name="Todd S.M."/>
            <person name="Settlage R.E."/>
            <person name="Lahmers K.K."/>
            <person name="Slade D.J."/>
        </authorList>
    </citation>
    <scope>NUCLEOTIDE SEQUENCE [LARGE SCALE GENOMIC DNA]</scope>
    <source>
        <strain evidence="3">ATCC 9817</strain>
    </source>
</reference>
<dbReference type="Proteomes" id="UP000240258">
    <property type="component" value="Chromosome"/>
</dbReference>
<sequence>MEENKISIITPLYNGEKYIEETILSVIKQTYNNWEMLIVDDCSSDNSPNIVKKYVEQDKRIKHIRLEKNSGAAIARNKAIEIAEGEYIAFLDSDDLWKKEKLEKQINFMKENNYAISFTEYEEIDEDGRKLNILIRVPKKPVTYRSYLLTNPIGCLTGMYSVKKLGKVYMPNLRKRQDTGFWLKILKLDKAYSLKENLAIYRINSSSLSFKKTDLFKYHWYLYRKIEKLTIVESLFYILTTIITKIFKLKEKKIREN</sequence>
<name>A0ABM6TVJ4_FUSMR</name>
<evidence type="ECO:0000313" key="2">
    <source>
        <dbReference type="EMBL" id="AVQ18141.1"/>
    </source>
</evidence>
<dbReference type="Gene3D" id="3.90.550.10">
    <property type="entry name" value="Spore Coat Polysaccharide Biosynthesis Protein SpsA, Chain A"/>
    <property type="match status" value="1"/>
</dbReference>
<dbReference type="SUPFAM" id="SSF53448">
    <property type="entry name" value="Nucleotide-diphospho-sugar transferases"/>
    <property type="match status" value="1"/>
</dbReference>
<dbReference type="PANTHER" id="PTHR22916">
    <property type="entry name" value="GLYCOSYLTRANSFERASE"/>
    <property type="match status" value="1"/>
</dbReference>
<keyword evidence="3" id="KW-1185">Reference proteome</keyword>
<accession>A0ABM6TVJ4</accession>
<organism evidence="2 3">
    <name type="scientific">Fusobacterium mortiferum ATCC 9817</name>
    <dbReference type="NCBI Taxonomy" id="469616"/>
    <lineage>
        <taxon>Bacteria</taxon>
        <taxon>Fusobacteriati</taxon>
        <taxon>Fusobacteriota</taxon>
        <taxon>Fusobacteriia</taxon>
        <taxon>Fusobacteriales</taxon>
        <taxon>Fusobacteriaceae</taxon>
        <taxon>Fusobacterium</taxon>
    </lineage>
</organism>
<evidence type="ECO:0000313" key="3">
    <source>
        <dbReference type="Proteomes" id="UP000240258"/>
    </source>
</evidence>
<gene>
    <name evidence="2" type="ORF">C4N19_03025</name>
</gene>
<dbReference type="InterPro" id="IPR001173">
    <property type="entry name" value="Glyco_trans_2-like"/>
</dbReference>
<protein>
    <submittedName>
        <fullName evidence="2">Glycosyltransferase family 2 protein</fullName>
    </submittedName>
</protein>
<dbReference type="RefSeq" id="WP_005886083.1">
    <property type="nucleotide sequence ID" value="NZ_CP028102.1"/>
</dbReference>
<evidence type="ECO:0000259" key="1">
    <source>
        <dbReference type="Pfam" id="PF00535"/>
    </source>
</evidence>
<dbReference type="GeneID" id="62762477"/>
<dbReference type="PANTHER" id="PTHR22916:SF3">
    <property type="entry name" value="UDP-GLCNAC:BETAGAL BETA-1,3-N-ACETYLGLUCOSAMINYLTRANSFERASE-LIKE PROTEIN 1"/>
    <property type="match status" value="1"/>
</dbReference>